<comment type="similarity">
    <text evidence="1 3">Belongs to the TPP enzyme family.</text>
</comment>
<dbReference type="SUPFAM" id="SSF52518">
    <property type="entry name" value="Thiamin diphosphate-binding fold (THDP-binding)"/>
    <property type="match status" value="2"/>
</dbReference>
<gene>
    <name evidence="7" type="ORF">PZA18_14445</name>
</gene>
<evidence type="ECO:0000259" key="5">
    <source>
        <dbReference type="Pfam" id="PF02775"/>
    </source>
</evidence>
<dbReference type="InterPro" id="IPR012000">
    <property type="entry name" value="Thiamin_PyroP_enz_cen_dom"/>
</dbReference>
<name>A0ABT7DYW9_9NEIS</name>
<dbReference type="NCBIfam" id="NF006052">
    <property type="entry name" value="PRK08199.1"/>
    <property type="match status" value="1"/>
</dbReference>
<dbReference type="SUPFAM" id="SSF52467">
    <property type="entry name" value="DHS-like NAD/FAD-binding domain"/>
    <property type="match status" value="1"/>
</dbReference>
<protein>
    <submittedName>
        <fullName evidence="7">Thiamine pyrophosphate-binding protein</fullName>
    </submittedName>
</protein>
<sequence>MSMNSTPVSASAGVRTGAQALVDALLVHGADTGFCVPGESYLAVLDALYDVQDRFKLVVCRQEGGAAYMADAYGKLTGKPGICFVTRGPGATNASVGIHTAFQDSVPLILFVGQVGRDAVEREAFQEVDYRRMYGQMAKWVAQIDDASRVPEFISHAFHIATSGRPGPVVLALPEDMLHDPCPMPQPQPYRRVAASPAAADMAELADRLGKAQKPVMILGGRGWTEQACADIRRFAESWQLPVACAFRYQDLFDNRHPQYIGDVGLGINPKLAARIKEADLVLAVGPRLGESTTSGYTLFDIPRPKQTLVHVHAGAEELGRVYAADLPINAGYPEFAAMAAALPAPANLAWVGSASAGHDLYLTWNEPTQTPGDLQMGEVMRYLRRSLPEDAIVTNGAGNYAIWLHRFYHYRQFGNQLAPTSGSMGYGVPSAVAAKITHPERVVVSFSGDGCFMMNGQELATAVQYGANVVFIVVNNGMYGTIRMHQEKNYPERVVGTQLHNPDFAALARAYGAHGETVTKTEEFIPAFERALAAGKPALLELQVEPEAITPAATITQIRAQAKAK</sequence>
<accession>A0ABT7DYW9</accession>
<feature type="domain" description="Thiamine pyrophosphate enzyme central" evidence="4">
    <location>
        <begin position="203"/>
        <end position="332"/>
    </location>
</feature>
<proteinExistence type="inferred from homology"/>
<dbReference type="PROSITE" id="PS00187">
    <property type="entry name" value="TPP_ENZYMES"/>
    <property type="match status" value="1"/>
</dbReference>
<evidence type="ECO:0000259" key="4">
    <source>
        <dbReference type="Pfam" id="PF00205"/>
    </source>
</evidence>
<organism evidence="7 8">
    <name type="scientific">Parachitinimonas caeni</name>
    <dbReference type="NCBI Taxonomy" id="3031301"/>
    <lineage>
        <taxon>Bacteria</taxon>
        <taxon>Pseudomonadati</taxon>
        <taxon>Pseudomonadota</taxon>
        <taxon>Betaproteobacteria</taxon>
        <taxon>Neisseriales</taxon>
        <taxon>Chitinibacteraceae</taxon>
        <taxon>Parachitinimonas</taxon>
    </lineage>
</organism>
<dbReference type="InterPro" id="IPR012001">
    <property type="entry name" value="Thiamin_PyroP_enz_TPP-bd_dom"/>
</dbReference>
<dbReference type="PANTHER" id="PTHR18968:SF120">
    <property type="entry name" value="ACETOLACTATE SYNTHASE LARGE SUBUNIT"/>
    <property type="match status" value="1"/>
</dbReference>
<evidence type="ECO:0000256" key="2">
    <source>
        <dbReference type="ARBA" id="ARBA00023052"/>
    </source>
</evidence>
<dbReference type="Pfam" id="PF02775">
    <property type="entry name" value="TPP_enzyme_C"/>
    <property type="match status" value="1"/>
</dbReference>
<dbReference type="CDD" id="cd00568">
    <property type="entry name" value="TPP_enzymes"/>
    <property type="match status" value="1"/>
</dbReference>
<dbReference type="CDD" id="cd07035">
    <property type="entry name" value="TPP_PYR_POX_like"/>
    <property type="match status" value="1"/>
</dbReference>
<dbReference type="Gene3D" id="3.40.50.970">
    <property type="match status" value="2"/>
</dbReference>
<dbReference type="Pfam" id="PF00205">
    <property type="entry name" value="TPP_enzyme_M"/>
    <property type="match status" value="1"/>
</dbReference>
<dbReference type="InterPro" id="IPR011766">
    <property type="entry name" value="TPP_enzyme_TPP-bd"/>
</dbReference>
<dbReference type="Gene3D" id="3.40.50.1220">
    <property type="entry name" value="TPP-binding domain"/>
    <property type="match status" value="1"/>
</dbReference>
<dbReference type="PANTHER" id="PTHR18968">
    <property type="entry name" value="THIAMINE PYROPHOSPHATE ENZYMES"/>
    <property type="match status" value="1"/>
</dbReference>
<evidence type="ECO:0000259" key="6">
    <source>
        <dbReference type="Pfam" id="PF02776"/>
    </source>
</evidence>
<dbReference type="Pfam" id="PF02776">
    <property type="entry name" value="TPP_enzyme_N"/>
    <property type="match status" value="1"/>
</dbReference>
<reference evidence="7" key="1">
    <citation type="submission" date="2023-03" db="EMBL/GenBank/DDBJ databases">
        <title>Chitinimonas shenzhenensis gen. nov., sp. nov., a novel member of family Burkholderiaceae isolated from activated sludge collected in Shen Zhen, China.</title>
        <authorList>
            <person name="Wang X."/>
        </authorList>
    </citation>
    <scope>NUCLEOTIDE SEQUENCE</scope>
    <source>
        <strain evidence="7">DQS-5</strain>
    </source>
</reference>
<comment type="caution">
    <text evidence="7">The sequence shown here is derived from an EMBL/GenBank/DDBJ whole genome shotgun (WGS) entry which is preliminary data.</text>
</comment>
<evidence type="ECO:0000313" key="7">
    <source>
        <dbReference type="EMBL" id="MDK2125253.1"/>
    </source>
</evidence>
<feature type="domain" description="Thiamine pyrophosphate enzyme TPP-binding" evidence="5">
    <location>
        <begin position="397"/>
        <end position="542"/>
    </location>
</feature>
<dbReference type="InterPro" id="IPR029035">
    <property type="entry name" value="DHS-like_NAD/FAD-binding_dom"/>
</dbReference>
<feature type="domain" description="Thiamine pyrophosphate enzyme N-terminal TPP-binding" evidence="6">
    <location>
        <begin position="15"/>
        <end position="130"/>
    </location>
</feature>
<dbReference type="EMBL" id="JARRAF010000017">
    <property type="protein sequence ID" value="MDK2125253.1"/>
    <property type="molecule type" value="Genomic_DNA"/>
</dbReference>
<evidence type="ECO:0000256" key="3">
    <source>
        <dbReference type="RuleBase" id="RU362132"/>
    </source>
</evidence>
<dbReference type="InterPro" id="IPR000399">
    <property type="entry name" value="TPP-bd_CS"/>
</dbReference>
<dbReference type="InterPro" id="IPR029061">
    <property type="entry name" value="THDP-binding"/>
</dbReference>
<evidence type="ECO:0000256" key="1">
    <source>
        <dbReference type="ARBA" id="ARBA00007812"/>
    </source>
</evidence>
<keyword evidence="2 3" id="KW-0786">Thiamine pyrophosphate</keyword>
<dbReference type="Proteomes" id="UP001172778">
    <property type="component" value="Unassembled WGS sequence"/>
</dbReference>
<dbReference type="InterPro" id="IPR045229">
    <property type="entry name" value="TPP_enz"/>
</dbReference>
<keyword evidence="8" id="KW-1185">Reference proteome</keyword>
<evidence type="ECO:0000313" key="8">
    <source>
        <dbReference type="Proteomes" id="UP001172778"/>
    </source>
</evidence>